<evidence type="ECO:0000256" key="1">
    <source>
        <dbReference type="ARBA" id="ARBA00012493"/>
    </source>
</evidence>
<proteinExistence type="predicted"/>
<dbReference type="SUPFAM" id="SSF50630">
    <property type="entry name" value="Acid proteases"/>
    <property type="match status" value="1"/>
</dbReference>
<feature type="compositionally biased region" description="Low complexity" evidence="7">
    <location>
        <begin position="199"/>
        <end position="217"/>
    </location>
</feature>
<evidence type="ECO:0000256" key="6">
    <source>
        <dbReference type="PROSITE-ProRule" id="PRU00047"/>
    </source>
</evidence>
<feature type="domain" description="CCHC-type" evidence="8">
    <location>
        <begin position="311"/>
        <end position="326"/>
    </location>
</feature>
<gene>
    <name evidence="9" type="ORF">KUF71_002531</name>
</gene>
<dbReference type="Proteomes" id="UP001219518">
    <property type="component" value="Unassembled WGS sequence"/>
</dbReference>
<dbReference type="InterPro" id="IPR050951">
    <property type="entry name" value="Retrovirus_Pol_polyprotein"/>
</dbReference>
<reference evidence="9" key="2">
    <citation type="journal article" date="2023" name="BMC Genomics">
        <title>Pest status, molecular evolution, and epigenetic factors derived from the genome assembly of Frankliniella fusca, a thysanopteran phytovirus vector.</title>
        <authorList>
            <person name="Catto M.A."/>
            <person name="Labadie P.E."/>
            <person name="Jacobson A.L."/>
            <person name="Kennedy G.G."/>
            <person name="Srinivasan R."/>
            <person name="Hunt B.G."/>
        </authorList>
    </citation>
    <scope>NUCLEOTIDE SEQUENCE</scope>
    <source>
        <strain evidence="9">PL_HMW_Pooled</strain>
    </source>
</reference>
<dbReference type="InterPro" id="IPR001878">
    <property type="entry name" value="Znf_CCHC"/>
</dbReference>
<keyword evidence="6" id="KW-0863">Zinc-finger</keyword>
<dbReference type="GO" id="GO:0008270">
    <property type="term" value="F:zinc ion binding"/>
    <property type="evidence" value="ECO:0007669"/>
    <property type="project" value="UniProtKB-KW"/>
</dbReference>
<dbReference type="EMBL" id="JAHWGI010001169">
    <property type="protein sequence ID" value="KAK3924260.1"/>
    <property type="molecule type" value="Genomic_DNA"/>
</dbReference>
<dbReference type="InterPro" id="IPR036875">
    <property type="entry name" value="Znf_CCHC_sf"/>
</dbReference>
<feature type="domain" description="CCHC-type" evidence="8">
    <location>
        <begin position="294"/>
        <end position="309"/>
    </location>
</feature>
<dbReference type="Pfam" id="PF17921">
    <property type="entry name" value="Integrase_H2C2"/>
    <property type="match status" value="1"/>
</dbReference>
<dbReference type="PROSITE" id="PS50158">
    <property type="entry name" value="ZF_CCHC"/>
    <property type="match status" value="2"/>
</dbReference>
<keyword evidence="6" id="KW-0479">Metal-binding</keyword>
<evidence type="ECO:0000256" key="2">
    <source>
        <dbReference type="ARBA" id="ARBA00022679"/>
    </source>
</evidence>
<keyword evidence="6" id="KW-0862">Zinc</keyword>
<feature type="region of interest" description="Disordered" evidence="7">
    <location>
        <begin position="181"/>
        <end position="227"/>
    </location>
</feature>
<dbReference type="PANTHER" id="PTHR37984:SF5">
    <property type="entry name" value="PROTEIN NYNRIN-LIKE"/>
    <property type="match status" value="1"/>
</dbReference>
<dbReference type="Pfam" id="PF00098">
    <property type="entry name" value="zf-CCHC"/>
    <property type="match status" value="1"/>
</dbReference>
<dbReference type="SMART" id="SM00343">
    <property type="entry name" value="ZnF_C2HC"/>
    <property type="match status" value="2"/>
</dbReference>
<dbReference type="PANTHER" id="PTHR37984">
    <property type="entry name" value="PROTEIN CBG26694"/>
    <property type="match status" value="1"/>
</dbReference>
<dbReference type="GO" id="GO:0003676">
    <property type="term" value="F:nucleic acid binding"/>
    <property type="evidence" value="ECO:0007669"/>
    <property type="project" value="InterPro"/>
</dbReference>
<keyword evidence="10" id="KW-1185">Reference proteome</keyword>
<dbReference type="GO" id="GO:0003964">
    <property type="term" value="F:RNA-directed DNA polymerase activity"/>
    <property type="evidence" value="ECO:0007669"/>
    <property type="project" value="UniProtKB-EC"/>
</dbReference>
<keyword evidence="5" id="KW-0255">Endonuclease</keyword>
<keyword evidence="3" id="KW-0548">Nucleotidyltransferase</keyword>
<evidence type="ECO:0000256" key="5">
    <source>
        <dbReference type="ARBA" id="ARBA00022759"/>
    </source>
</evidence>
<dbReference type="AlphaFoldDB" id="A0AAE1LLV9"/>
<evidence type="ECO:0000259" key="8">
    <source>
        <dbReference type="PROSITE" id="PS50158"/>
    </source>
</evidence>
<dbReference type="InterPro" id="IPR041588">
    <property type="entry name" value="Integrase_H2C2"/>
</dbReference>
<dbReference type="EC" id="2.7.7.49" evidence="1"/>
<dbReference type="InterPro" id="IPR021109">
    <property type="entry name" value="Peptidase_aspartic_dom_sf"/>
</dbReference>
<dbReference type="FunFam" id="1.10.340.70:FF:000003">
    <property type="entry name" value="Protein CBG25708"/>
    <property type="match status" value="1"/>
</dbReference>
<dbReference type="Gene3D" id="3.10.10.10">
    <property type="entry name" value="HIV Type 1 Reverse Transcriptase, subunit A, domain 1"/>
    <property type="match status" value="1"/>
</dbReference>
<evidence type="ECO:0000256" key="4">
    <source>
        <dbReference type="ARBA" id="ARBA00022722"/>
    </source>
</evidence>
<comment type="caution">
    <text evidence="9">The sequence shown here is derived from an EMBL/GenBank/DDBJ whole genome shotgun (WGS) entry which is preliminary data.</text>
</comment>
<evidence type="ECO:0000256" key="7">
    <source>
        <dbReference type="SAM" id="MobiDB-lite"/>
    </source>
</evidence>
<evidence type="ECO:0000313" key="9">
    <source>
        <dbReference type="EMBL" id="KAK3924260.1"/>
    </source>
</evidence>
<protein>
    <recommendedName>
        <fullName evidence="1">RNA-directed DNA polymerase</fullName>
        <ecNumber evidence="1">2.7.7.49</ecNumber>
    </recommendedName>
</protein>
<name>A0AAE1LLV9_9NEOP</name>
<dbReference type="Gene3D" id="4.10.60.10">
    <property type="entry name" value="Zinc finger, CCHC-type"/>
    <property type="match status" value="1"/>
</dbReference>
<dbReference type="SUPFAM" id="SSF57756">
    <property type="entry name" value="Retrovirus zinc finger-like domains"/>
    <property type="match status" value="1"/>
</dbReference>
<reference evidence="9" key="1">
    <citation type="submission" date="2021-07" db="EMBL/GenBank/DDBJ databases">
        <authorList>
            <person name="Catto M.A."/>
            <person name="Jacobson A."/>
            <person name="Kennedy G."/>
            <person name="Labadie P."/>
            <person name="Hunt B.G."/>
            <person name="Srinivasan R."/>
        </authorList>
    </citation>
    <scope>NUCLEOTIDE SEQUENCE</scope>
    <source>
        <strain evidence="9">PL_HMW_Pooled</strain>
        <tissue evidence="9">Head</tissue>
    </source>
</reference>
<dbReference type="Gene3D" id="1.10.340.70">
    <property type="match status" value="1"/>
</dbReference>
<evidence type="ECO:0000313" key="10">
    <source>
        <dbReference type="Proteomes" id="UP001219518"/>
    </source>
</evidence>
<keyword evidence="2" id="KW-0808">Transferase</keyword>
<organism evidence="9 10">
    <name type="scientific">Frankliniella fusca</name>
    <dbReference type="NCBI Taxonomy" id="407009"/>
    <lineage>
        <taxon>Eukaryota</taxon>
        <taxon>Metazoa</taxon>
        <taxon>Ecdysozoa</taxon>
        <taxon>Arthropoda</taxon>
        <taxon>Hexapoda</taxon>
        <taxon>Insecta</taxon>
        <taxon>Pterygota</taxon>
        <taxon>Neoptera</taxon>
        <taxon>Paraneoptera</taxon>
        <taxon>Thysanoptera</taxon>
        <taxon>Terebrantia</taxon>
        <taxon>Thripoidea</taxon>
        <taxon>Thripidae</taxon>
        <taxon>Frankliniella</taxon>
    </lineage>
</organism>
<sequence length="861" mass="97239">MAAYFAHVGVFDPTNKDEDINGWIDPLDACYQLNGIAPAVAGADDTAAIADDASAQVKANETSRRAFLIAEIGPTGKILREHFNPPHSKEAAMVELDSRLQGKEEKVSDYILAIQRIAAKCNFSAQEYQSKLLYKMKTGVRCKHARMKMKGEADLTYEKAVKIAVGAEVVAAQDEVIQKQFKSQDEQNTSSKVEEESVQKVSSSPRGRGGQFRARGGWNQGSPSGRGQFVARGRGRGFFQSFQGNYRGGYQTGGYSSGYRGGFQQQGRGMPNSRGRGGFYSNVPQGDSNQSRECFVCGSTQHIQRYCPEICWTCGGRGHRSQQCPSSFNDNSNNNGNNSQQNSGEFQHQEKVGYVHQEGNGGAYYEDMFDDNWEPNIPETVGKINCDMKQDQDCVTVTYSEFDLDKCFMDIDENNNNVECDIKQVINEDLYDGVWYDEFEGTWKQECDKYVINDDESTLANNLVYFEVVAQVKSHARSSDSSSVNVYVNVNNQRLKLSIDSGSKETLLPIFMFKDYFRNLRLTPSRAILTSVEGESIKVIGECKVHVTDTKGKSHELSILVVDSRSLKIPLLGRKWLDKICPEWRNKLFCLLGELAEEIVNLVDEASETVVNLRKLFPKVFSKNKNSAIEGFEATIMLKENAVPIIAKEYPIPFYLRERVINKLWEDVDSGKAKIVTQPRWASPMFAIEKPNKDVEVVGNIDTLYDTPLNYEIVSHETRKDKVLQKVADYVVQGWPQKCPEKGLEPYFNNRIFLNLRHDCVMFGDRVIIPSVLRKRVLARLHDGHPGIVRSKMLARNSFWWPGISEEIDNNGRQCQACSIVNFRPASNETVSWPDPGEPWVRVHMDFFDFKSNKFFLLEDA</sequence>
<feature type="compositionally biased region" description="Low complexity" evidence="7">
    <location>
        <begin position="326"/>
        <end position="344"/>
    </location>
</feature>
<accession>A0AAE1LLV9</accession>
<feature type="region of interest" description="Disordered" evidence="7">
    <location>
        <begin position="323"/>
        <end position="347"/>
    </location>
</feature>
<evidence type="ECO:0000256" key="3">
    <source>
        <dbReference type="ARBA" id="ARBA00022695"/>
    </source>
</evidence>
<keyword evidence="5" id="KW-0378">Hydrolase</keyword>
<keyword evidence="4" id="KW-0540">Nuclease</keyword>